<dbReference type="SUPFAM" id="SSF53335">
    <property type="entry name" value="S-adenosyl-L-methionine-dependent methyltransferases"/>
    <property type="match status" value="1"/>
</dbReference>
<keyword evidence="3" id="KW-1185">Reference proteome</keyword>
<dbReference type="AlphaFoldDB" id="A0AA37SYH6"/>
<gene>
    <name evidence="2" type="ORF">GCM10007940_45990</name>
</gene>
<comment type="caution">
    <text evidence="2">The sequence shown here is derived from an EMBL/GenBank/DDBJ whole genome shotgun (WGS) entry which is preliminary data.</text>
</comment>
<proteinExistence type="predicted"/>
<dbReference type="InterPro" id="IPR029063">
    <property type="entry name" value="SAM-dependent_MTases_sf"/>
</dbReference>
<evidence type="ECO:0000313" key="3">
    <source>
        <dbReference type="Proteomes" id="UP001156666"/>
    </source>
</evidence>
<reference evidence="2" key="2">
    <citation type="submission" date="2023-01" db="EMBL/GenBank/DDBJ databases">
        <title>Draft genome sequence of Portibacter lacus strain NBRC 108769.</title>
        <authorList>
            <person name="Sun Q."/>
            <person name="Mori K."/>
        </authorList>
    </citation>
    <scope>NUCLEOTIDE SEQUENCE</scope>
    <source>
        <strain evidence="2">NBRC 108769</strain>
    </source>
</reference>
<dbReference type="Gene3D" id="3.40.50.150">
    <property type="entry name" value="Vaccinia Virus protein VP39"/>
    <property type="match status" value="1"/>
</dbReference>
<name>A0AA37SYH6_9BACT</name>
<evidence type="ECO:0000259" key="1">
    <source>
        <dbReference type="Pfam" id="PF13847"/>
    </source>
</evidence>
<evidence type="ECO:0000313" key="2">
    <source>
        <dbReference type="EMBL" id="GLR19983.1"/>
    </source>
</evidence>
<dbReference type="InterPro" id="IPR025714">
    <property type="entry name" value="Methyltranfer_dom"/>
</dbReference>
<reference evidence="2" key="1">
    <citation type="journal article" date="2014" name="Int. J. Syst. Evol. Microbiol.">
        <title>Complete genome sequence of Corynebacterium casei LMG S-19264T (=DSM 44701T), isolated from a smear-ripened cheese.</title>
        <authorList>
            <consortium name="US DOE Joint Genome Institute (JGI-PGF)"/>
            <person name="Walter F."/>
            <person name="Albersmeier A."/>
            <person name="Kalinowski J."/>
            <person name="Ruckert C."/>
        </authorList>
    </citation>
    <scope>NUCLEOTIDE SEQUENCE</scope>
    <source>
        <strain evidence="2">NBRC 108769</strain>
    </source>
</reference>
<organism evidence="2 3">
    <name type="scientific">Portibacter lacus</name>
    <dbReference type="NCBI Taxonomy" id="1099794"/>
    <lineage>
        <taxon>Bacteria</taxon>
        <taxon>Pseudomonadati</taxon>
        <taxon>Bacteroidota</taxon>
        <taxon>Saprospiria</taxon>
        <taxon>Saprospirales</taxon>
        <taxon>Haliscomenobacteraceae</taxon>
        <taxon>Portibacter</taxon>
    </lineage>
</organism>
<dbReference type="Proteomes" id="UP001156666">
    <property type="component" value="Unassembled WGS sequence"/>
</dbReference>
<dbReference type="RefSeq" id="WP_235293507.1">
    <property type="nucleotide sequence ID" value="NZ_BSOH01000037.1"/>
</dbReference>
<dbReference type="Pfam" id="PF13847">
    <property type="entry name" value="Methyltransf_31"/>
    <property type="match status" value="1"/>
</dbReference>
<accession>A0AA37SYH6</accession>
<dbReference type="CDD" id="cd02440">
    <property type="entry name" value="AdoMet_MTases"/>
    <property type="match status" value="1"/>
</dbReference>
<protein>
    <recommendedName>
        <fullName evidence="1">Methyltransferase domain-containing protein</fullName>
    </recommendedName>
</protein>
<feature type="domain" description="Methyltransferase" evidence="1">
    <location>
        <begin position="57"/>
        <end position="139"/>
    </location>
</feature>
<sequence length="225" mass="26424">MPDFTKRSFEKELLDAENIPFRDIEITLNELHFVNTWLGGYNATRYGLKKLLSGHKGKIKIADVGCGGGHHLIEIAKWCRARNLEVELVGIDMKAECIQYAMEKTKAYDNIRYITSDYRLVDEQFDVINSCLFTHHLNDDQLSGYIAWSRKNSTIGVVVNDLHRHFLAYYSIKYLTKWFSHSHLVKNDACLSVLRSFKAKEWKRFDPQSEVHWNWAFRYTTLLRK</sequence>
<dbReference type="EMBL" id="BSOH01000037">
    <property type="protein sequence ID" value="GLR19983.1"/>
    <property type="molecule type" value="Genomic_DNA"/>
</dbReference>